<evidence type="ECO:0000313" key="13">
    <source>
        <dbReference type="Proteomes" id="UP000054988"/>
    </source>
</evidence>
<evidence type="ECO:0000313" key="12">
    <source>
        <dbReference type="EMBL" id="KTB36748.1"/>
    </source>
</evidence>
<dbReference type="InterPro" id="IPR013029">
    <property type="entry name" value="YchF_C"/>
</dbReference>
<dbReference type="Pfam" id="PF06071">
    <property type="entry name" value="YchF-GTPase_C"/>
    <property type="match status" value="1"/>
</dbReference>
<dbReference type="InterPro" id="IPR006073">
    <property type="entry name" value="GTP-bd"/>
</dbReference>
<keyword evidence="4" id="KW-0479">Metal-binding</keyword>
<keyword evidence="5 9" id="KW-0547">Nucleotide-binding</keyword>
<dbReference type="GO" id="GO:0005525">
    <property type="term" value="F:GTP binding"/>
    <property type="evidence" value="ECO:0007669"/>
    <property type="project" value="InterPro"/>
</dbReference>
<evidence type="ECO:0000256" key="2">
    <source>
        <dbReference type="ARBA" id="ARBA00004514"/>
    </source>
</evidence>
<evidence type="ECO:0000256" key="7">
    <source>
        <dbReference type="ARBA" id="ARBA00022840"/>
    </source>
</evidence>
<feature type="binding site" evidence="9">
    <location>
        <position position="235"/>
    </location>
    <ligand>
        <name>ATP</name>
        <dbReference type="ChEBI" id="CHEBI:30616"/>
    </ligand>
</feature>
<dbReference type="GO" id="GO:0005524">
    <property type="term" value="F:ATP binding"/>
    <property type="evidence" value="ECO:0007669"/>
    <property type="project" value="UniProtKB-UniRule"/>
</dbReference>
<comment type="caution">
    <text evidence="12">The sequence shown here is derived from an EMBL/GenBank/DDBJ whole genome shotgun (WGS) entry which is preliminary data.</text>
</comment>
<evidence type="ECO:0000256" key="9">
    <source>
        <dbReference type="HAMAP-Rule" id="MF_03167"/>
    </source>
</evidence>
<dbReference type="PIRSF" id="PIRSF006641">
    <property type="entry name" value="CHP00092"/>
    <property type="match status" value="1"/>
</dbReference>
<evidence type="ECO:0000256" key="4">
    <source>
        <dbReference type="ARBA" id="ARBA00022723"/>
    </source>
</evidence>
<dbReference type="PROSITE" id="PS51710">
    <property type="entry name" value="G_OBG"/>
    <property type="match status" value="1"/>
</dbReference>
<evidence type="ECO:0000259" key="11">
    <source>
        <dbReference type="PROSITE" id="PS51880"/>
    </source>
</evidence>
<accession>A0A0W0FKC2</accession>
<dbReference type="Gene3D" id="3.40.50.300">
    <property type="entry name" value="P-loop containing nucleotide triphosphate hydrolases"/>
    <property type="match status" value="1"/>
</dbReference>
<dbReference type="InterPro" id="IPR031167">
    <property type="entry name" value="G_OBG"/>
</dbReference>
<dbReference type="Gene3D" id="1.10.150.300">
    <property type="entry name" value="TGS-like domain"/>
    <property type="match status" value="1"/>
</dbReference>
<dbReference type="GO" id="GO:0016887">
    <property type="term" value="F:ATP hydrolysis activity"/>
    <property type="evidence" value="ECO:0007669"/>
    <property type="project" value="UniProtKB-UniRule"/>
</dbReference>
<dbReference type="HAMAP" id="MF_00944">
    <property type="entry name" value="YchF_OLA1_ATPase"/>
    <property type="match status" value="1"/>
</dbReference>
<dbReference type="CDD" id="cd04867">
    <property type="entry name" value="TGS_YchF_OLA1"/>
    <property type="match status" value="1"/>
</dbReference>
<dbReference type="InterPro" id="IPR041706">
    <property type="entry name" value="YchF_N"/>
</dbReference>
<dbReference type="InterPro" id="IPR004396">
    <property type="entry name" value="ATPase_YchF/OLA1"/>
</dbReference>
<feature type="domain" description="TGS" evidence="11">
    <location>
        <begin position="308"/>
        <end position="391"/>
    </location>
</feature>
<dbReference type="InterPro" id="IPR004095">
    <property type="entry name" value="TGS"/>
</dbReference>
<proteinExistence type="inferred from homology"/>
<dbReference type="GO" id="GO:0005829">
    <property type="term" value="C:cytosol"/>
    <property type="evidence" value="ECO:0007669"/>
    <property type="project" value="UniProtKB-SubCell"/>
</dbReference>
<dbReference type="AlphaFoldDB" id="A0A0W0FKC2"/>
<dbReference type="GO" id="GO:0043023">
    <property type="term" value="F:ribosomal large subunit binding"/>
    <property type="evidence" value="ECO:0007669"/>
    <property type="project" value="UniProtKB-UniRule"/>
</dbReference>
<dbReference type="GO" id="GO:0046872">
    <property type="term" value="F:metal ion binding"/>
    <property type="evidence" value="ECO:0007669"/>
    <property type="project" value="UniProtKB-KW"/>
</dbReference>
<comment type="similarity">
    <text evidence="9">Belongs to the TRAFAC class OBG-HflX-like GTPase superfamily. OBG GTPase family. YchF/OLA1 subfamily.</text>
</comment>
<dbReference type="PANTHER" id="PTHR23305:SF11">
    <property type="entry name" value="OBG-LIKE ATPASE 1"/>
    <property type="match status" value="1"/>
</dbReference>
<dbReference type="FunFam" id="3.10.20.30:FF:000001">
    <property type="entry name" value="Ribosome-binding ATPase YchF"/>
    <property type="match status" value="1"/>
</dbReference>
<keyword evidence="7 9" id="KW-0067">ATP-binding</keyword>
<feature type="domain" description="OBG-type G" evidence="10">
    <location>
        <begin position="22"/>
        <end position="287"/>
    </location>
</feature>
<dbReference type="SUPFAM" id="SSF81271">
    <property type="entry name" value="TGS-like"/>
    <property type="match status" value="1"/>
</dbReference>
<keyword evidence="6 9" id="KW-0378">Hydrolase</keyword>
<dbReference type="PROSITE" id="PS51880">
    <property type="entry name" value="TGS"/>
    <property type="match status" value="1"/>
</dbReference>
<comment type="cofactor">
    <cofactor evidence="1">
        <name>Mg(2+)</name>
        <dbReference type="ChEBI" id="CHEBI:18420"/>
    </cofactor>
</comment>
<dbReference type="eggNOG" id="KOG1491">
    <property type="taxonomic scope" value="Eukaryota"/>
</dbReference>
<evidence type="ECO:0000256" key="6">
    <source>
        <dbReference type="ARBA" id="ARBA00022801"/>
    </source>
</evidence>
<dbReference type="GO" id="GO:0006950">
    <property type="term" value="P:response to stress"/>
    <property type="evidence" value="ECO:0007669"/>
    <property type="project" value="UniProtKB-ARBA"/>
</dbReference>
<dbReference type="Proteomes" id="UP000054988">
    <property type="component" value="Unassembled WGS sequence"/>
</dbReference>
<evidence type="ECO:0000259" key="10">
    <source>
        <dbReference type="PROSITE" id="PS51710"/>
    </source>
</evidence>
<dbReference type="InterPro" id="IPR012676">
    <property type="entry name" value="TGS-like"/>
</dbReference>
<dbReference type="PRINTS" id="PR00326">
    <property type="entry name" value="GTP1OBG"/>
</dbReference>
<keyword evidence="3 9" id="KW-0963">Cytoplasm</keyword>
<evidence type="ECO:0000256" key="5">
    <source>
        <dbReference type="ARBA" id="ARBA00022741"/>
    </source>
</evidence>
<organism evidence="12 13">
    <name type="scientific">Moniliophthora roreri</name>
    <name type="common">Frosty pod rot fungus</name>
    <name type="synonym">Monilia roreri</name>
    <dbReference type="NCBI Taxonomy" id="221103"/>
    <lineage>
        <taxon>Eukaryota</taxon>
        <taxon>Fungi</taxon>
        <taxon>Dikarya</taxon>
        <taxon>Basidiomycota</taxon>
        <taxon>Agaricomycotina</taxon>
        <taxon>Agaricomycetes</taxon>
        <taxon>Agaricomycetidae</taxon>
        <taxon>Agaricales</taxon>
        <taxon>Marasmiineae</taxon>
        <taxon>Marasmiaceae</taxon>
        <taxon>Moniliophthora</taxon>
    </lineage>
</organism>
<comment type="function">
    <text evidence="9">Hydrolyzes ATP, and can also hydrolyze GTP with lower efficiency. Has lower affinity for GTP.</text>
</comment>
<reference evidence="12 13" key="1">
    <citation type="submission" date="2015-12" db="EMBL/GenBank/DDBJ databases">
        <title>Draft genome sequence of Moniliophthora roreri, the causal agent of frosty pod rot of cacao.</title>
        <authorList>
            <person name="Aime M.C."/>
            <person name="Diaz-Valderrama J.R."/>
            <person name="Kijpornyongpan T."/>
            <person name="Phillips-Mora W."/>
        </authorList>
    </citation>
    <scope>NUCLEOTIDE SEQUENCE [LARGE SCALE GENOMIC DNA]</scope>
    <source>
        <strain evidence="12 13">MCA 2952</strain>
    </source>
</reference>
<sequence>MPPKKAAGIEKKTLLGRPGNNLKIGIVGLPNVGKSSFFNALSNTSLGVAANYPYATINPEEARIPVPDERFEWLCETYKPASRVPAHLTCIDIAGLTAGASTGAGLGNAFLSHVRAVDGIFQVVRAFDDAEVIHVEGEVDPCRDMDIIQTELRLKDIEWVEKHLEGLKRSGRSLGSTSLADKARKEEIATVEKIYKVLTEDKKDVRKHDWNNKEIDVVNGLMLLTAKPVTYLVNLSEKDYVRKKNKWLPKIKAWIDANNLGDPLIPFSVALEERLATMSPEEKEEEQKKVGAQSALPKITHAGYASLDLIRYFTCGPDEVRAWTIRRGTKAPQAAGVIHSDFENKFVCGEIMSYDDLKEHGSEAAVKAAGKLRQQGKPYEMIDGDIAYWKAGA</sequence>
<gene>
    <name evidence="12" type="ORF">WG66_10607</name>
</gene>
<feature type="binding site" evidence="9">
    <location>
        <begin position="31"/>
        <end position="36"/>
    </location>
    <ligand>
        <name>ATP</name>
        <dbReference type="ChEBI" id="CHEBI:30616"/>
    </ligand>
</feature>
<evidence type="ECO:0000256" key="3">
    <source>
        <dbReference type="ARBA" id="ARBA00022490"/>
    </source>
</evidence>
<comment type="subcellular location">
    <subcellularLocation>
        <location evidence="2">Cytoplasm</location>
        <location evidence="2">Cytosol</location>
    </subcellularLocation>
</comment>
<dbReference type="Pfam" id="PF01926">
    <property type="entry name" value="MMR_HSR1"/>
    <property type="match status" value="1"/>
</dbReference>
<evidence type="ECO:0000256" key="1">
    <source>
        <dbReference type="ARBA" id="ARBA00001946"/>
    </source>
</evidence>
<dbReference type="EMBL" id="LATX01001882">
    <property type="protein sequence ID" value="KTB36748.1"/>
    <property type="molecule type" value="Genomic_DNA"/>
</dbReference>
<dbReference type="NCBIfam" id="TIGR00092">
    <property type="entry name" value="redox-regulated ATPase YchF"/>
    <property type="match status" value="1"/>
</dbReference>
<dbReference type="SUPFAM" id="SSF52540">
    <property type="entry name" value="P-loop containing nucleoside triphosphate hydrolases"/>
    <property type="match status" value="1"/>
</dbReference>
<comment type="subunit">
    <text evidence="9">Monomer.</text>
</comment>
<dbReference type="FunFam" id="1.10.150.300:FF:000003">
    <property type="entry name" value="Obg-like ATPase 1"/>
    <property type="match status" value="1"/>
</dbReference>
<name>A0A0W0FKC2_MONRR</name>
<evidence type="ECO:0000256" key="8">
    <source>
        <dbReference type="ARBA" id="ARBA00022842"/>
    </source>
</evidence>
<dbReference type="CDD" id="cd01900">
    <property type="entry name" value="YchF"/>
    <property type="match status" value="1"/>
</dbReference>
<dbReference type="InterPro" id="IPR012675">
    <property type="entry name" value="Beta-grasp_dom_sf"/>
</dbReference>
<dbReference type="Gene3D" id="3.10.20.30">
    <property type="match status" value="1"/>
</dbReference>
<dbReference type="InterPro" id="IPR023192">
    <property type="entry name" value="TGS-like_dom_sf"/>
</dbReference>
<dbReference type="PANTHER" id="PTHR23305">
    <property type="entry name" value="OBG GTPASE FAMILY"/>
    <property type="match status" value="1"/>
</dbReference>
<keyword evidence="8" id="KW-0460">Magnesium</keyword>
<protein>
    <recommendedName>
        <fullName evidence="9">Obg-like ATPase 1</fullName>
    </recommendedName>
</protein>
<dbReference type="InterPro" id="IPR027417">
    <property type="entry name" value="P-loop_NTPase"/>
</dbReference>